<dbReference type="EMBL" id="JALJOR010000001">
    <property type="protein sequence ID" value="KAK9829920.1"/>
    <property type="molecule type" value="Genomic_DNA"/>
</dbReference>
<feature type="region of interest" description="Disordered" evidence="11">
    <location>
        <begin position="995"/>
        <end position="1041"/>
    </location>
</feature>
<evidence type="ECO:0000256" key="9">
    <source>
        <dbReference type="ARBA" id="ARBA00023180"/>
    </source>
</evidence>
<feature type="transmembrane region" description="Helical" evidence="12">
    <location>
        <begin position="1206"/>
        <end position="1226"/>
    </location>
</feature>
<evidence type="ECO:0000313" key="14">
    <source>
        <dbReference type="EMBL" id="KAK9829920.1"/>
    </source>
</evidence>
<feature type="transmembrane region" description="Helical" evidence="12">
    <location>
        <begin position="1407"/>
        <end position="1428"/>
    </location>
</feature>
<sequence>MAPVGMPVSAPSGRQSHPGFSGRQQQDDAHTGVVKSLWRAKSGPGASDQAPEHSVRFGPANGAQAPEHSLRFAQANGACRTEDEGSPVATPRVDVSPPSEAAALAGGLSVTKSSFSYASSTFLRERSRHFMDGLKWFKQANVSLYLRLQRNDDAFFVLGPANPLRLWLQQLVDHRWFTRISMAIVLLNLVALGAYDPTCDHECRKTSNRAKAEAWADNFFTVAFSVEILLQALARCFVFGPSAYMHSAWSWIDVACVASSATIYIPGDKDNVQGMRAFRALRPLRTLSVSPGMQLLVDTLVQSLPLLVNVVVLIVWILLVFGIMGVELFQGATRGRCVDAAGNQATELAVDQVCRDIHGPPGSYSCPAPYTCSATFDAPNLGRSSFDNFGFAVLDILQTITLESWTSGQMYYFLDGAGDWSTVPYYVSLIMAGNFFALNLLTAIISAKFAQLQERQDVNQMTRDRQLSGQLEGMGWRDRLKFWLSRRVSLMRRPTMRSEMGPWRQKVRTFVNRRAFNNVVTLVIVVNTFIMALYHAGMSDRLTNVLETINMVLTVAFALEMVLKHIALGIAGYWTEWFNVTDGLIVISSVIDLIVSSLGHGRSGLSALRTFRLLRVVRSLKLLRQFPGLNKLLKMILKGFKDLKDFMVIIVLFMYIFCVLGMQLFGGSPAYSPDVTQTWRKNFNTIWSAFYVVFEILTASNWHNMMWDGMNARGDWACSYFLLWIFVGPMVLLTLFLAILINNFQEVDSDTQSATPASVSGADSRKTSLDIHHNQVVPVTDLDGHLLSMATCDVERQLKMARDANMLPTSSAFAKRVLFNSATNENDSVMKMRKWLVSIDMTYGVKNVEHVSRLMEQEEAIKARMKAVTPASQTTRLWKGLRKASDFLNHVTNGAIALEASSLPANPRSRRASIPQPASTGIQSARYPAASADNWKAPNTTIAVTAQPMALPRLSDTSAPPSSGAPKGPARVLMHRANEQHPGQSSIAHYSSLDAHMRDSSPAPNPQLGRLKRTGSSGSPGSGMQRQPSMSGGTPRRTYSLQRPDIPHLHRALFCLQPNNPIRRFAAAIVTSSLFEGMIILMILISSILLAANKPSTSPASTLARFTGVCDQIFTYVFLTELVLKVISLGLVMHPGAYLRISWNQLDCIIVVTSMVSLYNNNPALASFKTLRLMRALRPLRLISRFKGMMIVVEALLRSLPSVANVVAFGMFEFLIFSILGVQLFAGKLYFCNQAAINGVTVVHRDQCVPGTFICTAADNCPNLGQETERQWQNNFFTFDNVGEGMLSLFIVSTLDNYMDVITYHLMDAVGVDMQPVLNYNPWAGVFIVAFVFVGAFFWVNLMVGTVIDHYSNLVNEMGGNVMLTAGQKRWMDVLKLKESRKRTLDESLRPKARMRLAAWRIISHPFFEPLIMTAIMANILAMAMPYWGQSPTYGKALDWIQNAFTIFFAIEAVLKMAALGPRAYFTNRWNWLDITIVLSSSVDMIPGVNIGIGTTIIRVLRIGRMFRLVQNSRHLRTLFNTLLSSGPAILNVGSLLFLLMFVYAVLGMDLFGDPKAPLASVAHNNFNDFGVALLTLFRAFTSDAWNETLQEAGGCTTLWVKNSCNIRKSIVSAIYFISFMVMAAYIMINLVIAVILDKFVEQASAEGLFRDNGFWEVLQKQMVLERFLRRLKLKVVEYRAAHSGKKGKMRKKSIFNPQMFNPQLIAEKLAGPRMPIY</sequence>
<feature type="transmembrane region" description="Helical" evidence="12">
    <location>
        <begin position="1323"/>
        <end position="1348"/>
    </location>
</feature>
<feature type="compositionally biased region" description="Polar residues" evidence="11">
    <location>
        <begin position="1014"/>
        <end position="1041"/>
    </location>
</feature>
<accession>A0AAW1R7G8</accession>
<feature type="transmembrane region" description="Helical" evidence="12">
    <location>
        <begin position="1113"/>
        <end position="1135"/>
    </location>
</feature>
<reference evidence="14 15" key="1">
    <citation type="journal article" date="2024" name="Nat. Commun.">
        <title>Phylogenomics reveals the evolutionary origins of lichenization in chlorophyte algae.</title>
        <authorList>
            <person name="Puginier C."/>
            <person name="Libourel C."/>
            <person name="Otte J."/>
            <person name="Skaloud P."/>
            <person name="Haon M."/>
            <person name="Grisel S."/>
            <person name="Petersen M."/>
            <person name="Berrin J.G."/>
            <person name="Delaux P.M."/>
            <person name="Dal Grande F."/>
            <person name="Keller J."/>
        </authorList>
    </citation>
    <scope>NUCLEOTIDE SEQUENCE [LARGE SCALE GENOMIC DNA]</scope>
    <source>
        <strain evidence="14 15">SAG 2043</strain>
    </source>
</reference>
<feature type="domain" description="Ion transport" evidence="13">
    <location>
        <begin position="1405"/>
        <end position="1646"/>
    </location>
</feature>
<feature type="transmembrane region" description="Helical" evidence="12">
    <location>
        <begin position="306"/>
        <end position="326"/>
    </location>
</feature>
<dbReference type="SUPFAM" id="SSF81324">
    <property type="entry name" value="Voltage-gated potassium channels"/>
    <property type="match status" value="4"/>
</dbReference>
<keyword evidence="9" id="KW-0325">Glycoprotein</keyword>
<evidence type="ECO:0000256" key="2">
    <source>
        <dbReference type="ARBA" id="ARBA00022448"/>
    </source>
</evidence>
<feature type="domain" description="Ion transport" evidence="13">
    <location>
        <begin position="514"/>
        <end position="751"/>
    </location>
</feature>
<evidence type="ECO:0000256" key="12">
    <source>
        <dbReference type="SAM" id="Phobius"/>
    </source>
</evidence>
<feature type="transmembrane region" description="Helical" evidence="12">
    <location>
        <begin position="646"/>
        <end position="666"/>
    </location>
</feature>
<evidence type="ECO:0000256" key="6">
    <source>
        <dbReference type="ARBA" id="ARBA00022989"/>
    </source>
</evidence>
<dbReference type="InterPro" id="IPR043203">
    <property type="entry name" value="VGCC_Ca_Na"/>
</dbReference>
<dbReference type="Pfam" id="PF00520">
    <property type="entry name" value="Ion_trans"/>
    <property type="match status" value="4"/>
</dbReference>
<feature type="transmembrane region" description="Helical" evidence="12">
    <location>
        <begin position="1065"/>
        <end position="1092"/>
    </location>
</feature>
<feature type="transmembrane region" description="Helical" evidence="12">
    <location>
        <begin position="717"/>
        <end position="741"/>
    </location>
</feature>
<dbReference type="InterPro" id="IPR005821">
    <property type="entry name" value="Ion_trans_dom"/>
</dbReference>
<evidence type="ECO:0000256" key="11">
    <source>
        <dbReference type="SAM" id="MobiDB-lite"/>
    </source>
</evidence>
<feature type="transmembrane region" description="Helical" evidence="12">
    <location>
        <begin position="542"/>
        <end position="563"/>
    </location>
</feature>
<feature type="region of interest" description="Disordered" evidence="11">
    <location>
        <begin position="1"/>
        <end position="63"/>
    </location>
</feature>
<dbReference type="PANTHER" id="PTHR10037:SF62">
    <property type="entry name" value="SODIUM CHANNEL PROTEIN 60E"/>
    <property type="match status" value="1"/>
</dbReference>
<feature type="transmembrane region" description="Helical" evidence="12">
    <location>
        <begin position="515"/>
        <end position="536"/>
    </location>
</feature>
<keyword evidence="3 12" id="KW-0812">Transmembrane</keyword>
<evidence type="ECO:0000256" key="5">
    <source>
        <dbReference type="ARBA" id="ARBA00022882"/>
    </source>
</evidence>
<evidence type="ECO:0000256" key="7">
    <source>
        <dbReference type="ARBA" id="ARBA00023065"/>
    </source>
</evidence>
<comment type="subcellular location">
    <subcellularLocation>
        <location evidence="1">Membrane</location>
        <topology evidence="1">Multi-pass membrane protein</topology>
    </subcellularLocation>
</comment>
<evidence type="ECO:0000313" key="15">
    <source>
        <dbReference type="Proteomes" id="UP001489004"/>
    </source>
</evidence>
<keyword evidence="4" id="KW-0677">Repeat</keyword>
<evidence type="ECO:0000256" key="10">
    <source>
        <dbReference type="ARBA" id="ARBA00023303"/>
    </source>
</evidence>
<feature type="transmembrane region" description="Helical" evidence="12">
    <location>
        <begin position="1519"/>
        <end position="1547"/>
    </location>
</feature>
<dbReference type="PANTHER" id="PTHR10037">
    <property type="entry name" value="VOLTAGE-GATED CATION CHANNEL CALCIUM AND SODIUM"/>
    <property type="match status" value="1"/>
</dbReference>
<evidence type="ECO:0000256" key="4">
    <source>
        <dbReference type="ARBA" id="ARBA00022737"/>
    </source>
</evidence>
<dbReference type="Proteomes" id="UP001489004">
    <property type="component" value="Unassembled WGS sequence"/>
</dbReference>
<dbReference type="FunFam" id="1.20.120.350:FF:000009">
    <property type="entry name" value="Voltage-dependent T-type calcium channel subunit alpha"/>
    <property type="match status" value="1"/>
</dbReference>
<keyword evidence="5" id="KW-0851">Voltage-gated channel</keyword>
<feature type="region of interest" description="Disordered" evidence="11">
    <location>
        <begin position="905"/>
        <end position="926"/>
    </location>
</feature>
<feature type="transmembrane region" description="Helical" evidence="12">
    <location>
        <begin position="1614"/>
        <end position="1637"/>
    </location>
</feature>
<evidence type="ECO:0000256" key="1">
    <source>
        <dbReference type="ARBA" id="ARBA00004141"/>
    </source>
</evidence>
<feature type="transmembrane region" description="Helical" evidence="12">
    <location>
        <begin position="176"/>
        <end position="195"/>
    </location>
</feature>
<dbReference type="GO" id="GO:0001518">
    <property type="term" value="C:voltage-gated sodium channel complex"/>
    <property type="evidence" value="ECO:0007669"/>
    <property type="project" value="TreeGrafter"/>
</dbReference>
<keyword evidence="10" id="KW-0407">Ion channel</keyword>
<dbReference type="InterPro" id="IPR027359">
    <property type="entry name" value="Volt_channel_dom_sf"/>
</dbReference>
<feature type="transmembrane region" description="Helical" evidence="12">
    <location>
        <begin position="686"/>
        <end position="705"/>
    </location>
</feature>
<name>A0AAW1R7G8_9CHLO</name>
<keyword evidence="8 12" id="KW-0472">Membrane</keyword>
<feature type="domain" description="Ion transport" evidence="13">
    <location>
        <begin position="1073"/>
        <end position="1354"/>
    </location>
</feature>
<keyword evidence="6 12" id="KW-1133">Transmembrane helix</keyword>
<protein>
    <recommendedName>
        <fullName evidence="13">Ion transport domain-containing protein</fullName>
    </recommendedName>
</protein>
<dbReference type="GO" id="GO:0005248">
    <property type="term" value="F:voltage-gated sodium channel activity"/>
    <property type="evidence" value="ECO:0007669"/>
    <property type="project" value="TreeGrafter"/>
</dbReference>
<comment type="caution">
    <text evidence="14">The sequence shown here is derived from an EMBL/GenBank/DDBJ whole genome shotgun (WGS) entry which is preliminary data.</text>
</comment>
<evidence type="ECO:0000256" key="3">
    <source>
        <dbReference type="ARBA" id="ARBA00022692"/>
    </source>
</evidence>
<evidence type="ECO:0000256" key="8">
    <source>
        <dbReference type="ARBA" id="ARBA00023136"/>
    </source>
</evidence>
<keyword evidence="7" id="KW-0406">Ion transport</keyword>
<organism evidence="14 15">
    <name type="scientific">[Myrmecia] bisecta</name>
    <dbReference type="NCBI Taxonomy" id="41462"/>
    <lineage>
        <taxon>Eukaryota</taxon>
        <taxon>Viridiplantae</taxon>
        <taxon>Chlorophyta</taxon>
        <taxon>core chlorophytes</taxon>
        <taxon>Trebouxiophyceae</taxon>
        <taxon>Trebouxiales</taxon>
        <taxon>Trebouxiaceae</taxon>
        <taxon>Myrmecia</taxon>
    </lineage>
</organism>
<dbReference type="Gene3D" id="1.20.120.350">
    <property type="entry name" value="Voltage-gated potassium channels. Chain C"/>
    <property type="match status" value="4"/>
</dbReference>
<keyword evidence="15" id="KW-1185">Reference proteome</keyword>
<feature type="transmembrane region" description="Helical" evidence="12">
    <location>
        <begin position="1440"/>
        <end position="1460"/>
    </location>
</feature>
<dbReference type="Gene3D" id="1.10.287.70">
    <property type="match status" value="4"/>
</dbReference>
<proteinExistence type="predicted"/>
<dbReference type="FunFam" id="1.20.120.350:FF:000072">
    <property type="entry name" value="Voltage-dependent T-type calcium channel subunit alpha"/>
    <property type="match status" value="1"/>
</dbReference>
<gene>
    <name evidence="14" type="ORF">WJX72_008649</name>
</gene>
<evidence type="ECO:0000259" key="13">
    <source>
        <dbReference type="Pfam" id="PF00520"/>
    </source>
</evidence>
<feature type="domain" description="Ion transport" evidence="13">
    <location>
        <begin position="174"/>
        <end position="456"/>
    </location>
</feature>
<keyword evidence="2" id="KW-0813">Transport</keyword>
<dbReference type="FunFam" id="1.10.287.70:FF:000117">
    <property type="entry name" value="Voltage-gated Ca2+ channel, alpha subunit"/>
    <property type="match status" value="1"/>
</dbReference>
<feature type="transmembrane region" description="Helical" evidence="12">
    <location>
        <begin position="425"/>
        <end position="445"/>
    </location>
</feature>